<dbReference type="SUPFAM" id="SSF52096">
    <property type="entry name" value="ClpP/crotonase"/>
    <property type="match status" value="1"/>
</dbReference>
<dbReference type="InterPro" id="IPR018376">
    <property type="entry name" value="Enoyl-CoA_hyd/isom_CS"/>
</dbReference>
<dbReference type="Gene3D" id="1.10.12.10">
    <property type="entry name" value="Lyase 2-enoyl-coa Hydratase, Chain A, domain 2"/>
    <property type="match status" value="1"/>
</dbReference>
<reference evidence="3 4" key="1">
    <citation type="submission" date="2017-04" db="EMBL/GenBank/DDBJ databases">
        <authorList>
            <person name="Afonso C.L."/>
            <person name="Miller P.J."/>
            <person name="Scott M.A."/>
            <person name="Spackman E."/>
            <person name="Goraichik I."/>
            <person name="Dimitrov K.M."/>
            <person name="Suarez D.L."/>
            <person name="Swayne D.E."/>
        </authorList>
    </citation>
    <scope>NUCLEOTIDE SEQUENCE [LARGE SCALE GENOMIC DNA]</scope>
    <source>
        <strain evidence="3 4">DSM 12816</strain>
    </source>
</reference>
<evidence type="ECO:0000313" key="4">
    <source>
        <dbReference type="Proteomes" id="UP000192790"/>
    </source>
</evidence>
<dbReference type="CDD" id="cd06558">
    <property type="entry name" value="crotonase-like"/>
    <property type="match status" value="1"/>
</dbReference>
<dbReference type="EMBL" id="FWXW01000007">
    <property type="protein sequence ID" value="SMC79376.1"/>
    <property type="molecule type" value="Genomic_DNA"/>
</dbReference>
<dbReference type="AlphaFoldDB" id="A0A1W2C2P3"/>
<dbReference type="PROSITE" id="PS00166">
    <property type="entry name" value="ENOYL_COA_HYDRATASE"/>
    <property type="match status" value="1"/>
</dbReference>
<name>A0A1W2C2P3_9FIRM</name>
<dbReference type="Proteomes" id="UP000192790">
    <property type="component" value="Unassembled WGS sequence"/>
</dbReference>
<organism evidence="3 4">
    <name type="scientific">Papillibacter cinnamivorans DSM 12816</name>
    <dbReference type="NCBI Taxonomy" id="1122930"/>
    <lineage>
        <taxon>Bacteria</taxon>
        <taxon>Bacillati</taxon>
        <taxon>Bacillota</taxon>
        <taxon>Clostridia</taxon>
        <taxon>Eubacteriales</taxon>
        <taxon>Oscillospiraceae</taxon>
        <taxon>Papillibacter</taxon>
    </lineage>
</organism>
<dbReference type="STRING" id="1122930.SAMN02745168_2518"/>
<protein>
    <submittedName>
        <fullName evidence="3">Enoyl-CoA hydratase/carnithine racemase</fullName>
    </submittedName>
</protein>
<comment type="similarity">
    <text evidence="1 2">Belongs to the enoyl-CoA hydratase/isomerase family.</text>
</comment>
<dbReference type="InterPro" id="IPR029045">
    <property type="entry name" value="ClpP/crotonase-like_dom_sf"/>
</dbReference>
<evidence type="ECO:0000256" key="1">
    <source>
        <dbReference type="ARBA" id="ARBA00005254"/>
    </source>
</evidence>
<evidence type="ECO:0000256" key="2">
    <source>
        <dbReference type="RuleBase" id="RU003707"/>
    </source>
</evidence>
<gene>
    <name evidence="3" type="ORF">SAMN02745168_2518</name>
</gene>
<evidence type="ECO:0000313" key="3">
    <source>
        <dbReference type="EMBL" id="SMC79376.1"/>
    </source>
</evidence>
<dbReference type="InterPro" id="IPR001753">
    <property type="entry name" value="Enoyl-CoA_hydra/iso"/>
</dbReference>
<dbReference type="RefSeq" id="WP_084235195.1">
    <property type="nucleotide sequence ID" value="NZ_FWXW01000007.1"/>
</dbReference>
<dbReference type="InterPro" id="IPR014748">
    <property type="entry name" value="Enoyl-CoA_hydra_C"/>
</dbReference>
<proteinExistence type="inferred from homology"/>
<dbReference type="PANTHER" id="PTHR43459">
    <property type="entry name" value="ENOYL-COA HYDRATASE"/>
    <property type="match status" value="1"/>
</dbReference>
<dbReference type="OrthoDB" id="9775794at2"/>
<dbReference type="GO" id="GO:0003824">
    <property type="term" value="F:catalytic activity"/>
    <property type="evidence" value="ECO:0007669"/>
    <property type="project" value="InterPro"/>
</dbReference>
<sequence>MKVIYSKQDRIAFVTLNSPQNLNAFDEEMIMDAVEVLRQCEEDKEVKIVVLTGAGKAFSAGGDIGAMYKGIKSGQWDFSKDIEKMAKVSLAIKKMSKPVIASVRGAAAGAGCNVALACDFCVATEDSMFIQAFVNVGLIPDAGGMYLLTRAVGVNRAVQLAMTGRPVSAKEAQALGIVSQVCAPEELDQATLKLAKQLARGPSLSYAYIKKLTYESEFKDFEAFIPAEVHAQSECGKTQDFIEGVMAFVEKRSPKFE</sequence>
<dbReference type="Pfam" id="PF00378">
    <property type="entry name" value="ECH_1"/>
    <property type="match status" value="1"/>
</dbReference>
<accession>A0A1W2C2P3</accession>
<dbReference type="PANTHER" id="PTHR43459:SF1">
    <property type="entry name" value="EG:BACN32G11.4 PROTEIN"/>
    <property type="match status" value="1"/>
</dbReference>
<keyword evidence="4" id="KW-1185">Reference proteome</keyword>
<dbReference type="Gene3D" id="3.90.226.10">
    <property type="entry name" value="2-enoyl-CoA Hydratase, Chain A, domain 1"/>
    <property type="match status" value="1"/>
</dbReference>